<evidence type="ECO:0000256" key="1">
    <source>
        <dbReference type="SAM" id="MobiDB-lite"/>
    </source>
</evidence>
<keyword evidence="2" id="KW-1133">Transmembrane helix</keyword>
<feature type="domain" description="SpaA-like prealbumin fold" evidence="5">
    <location>
        <begin position="234"/>
        <end position="329"/>
    </location>
</feature>
<reference evidence="7" key="1">
    <citation type="journal article" date="2019" name="Int. J. Syst. Evol. Microbiol.">
        <title>The Global Catalogue of Microorganisms (GCM) 10K type strain sequencing project: providing services to taxonomists for standard genome sequencing and annotation.</title>
        <authorList>
            <consortium name="The Broad Institute Genomics Platform"/>
            <consortium name="The Broad Institute Genome Sequencing Center for Infectious Disease"/>
            <person name="Wu L."/>
            <person name="Ma J."/>
        </authorList>
    </citation>
    <scope>NUCLEOTIDE SEQUENCE [LARGE SCALE GENOMIC DNA]</scope>
    <source>
        <strain evidence="7">CCM 8980</strain>
    </source>
</reference>
<proteinExistence type="predicted"/>
<organism evidence="6 7">
    <name type="scientific">Lacticaseibacillus mingshuiensis</name>
    <dbReference type="NCBI Taxonomy" id="2799574"/>
    <lineage>
        <taxon>Bacteria</taxon>
        <taxon>Bacillati</taxon>
        <taxon>Bacillota</taxon>
        <taxon>Bacilli</taxon>
        <taxon>Lactobacillales</taxon>
        <taxon>Lactobacillaceae</taxon>
        <taxon>Lacticaseibacillus</taxon>
    </lineage>
</organism>
<dbReference type="InterPro" id="IPR013783">
    <property type="entry name" value="Ig-like_fold"/>
</dbReference>
<gene>
    <name evidence="6" type="ORF">ACFQ4P_07430</name>
</gene>
<dbReference type="InterPro" id="IPR032364">
    <property type="entry name" value="GramPos_pilinD1_N"/>
</dbReference>
<accession>A0ABW4CJH0</accession>
<dbReference type="EMBL" id="JBHTOC010000009">
    <property type="protein sequence ID" value="MFD1430076.1"/>
    <property type="molecule type" value="Genomic_DNA"/>
</dbReference>
<evidence type="ECO:0000256" key="3">
    <source>
        <dbReference type="SAM" id="SignalP"/>
    </source>
</evidence>
<keyword evidence="3" id="KW-0732">Signal</keyword>
<feature type="region of interest" description="Disordered" evidence="1">
    <location>
        <begin position="377"/>
        <end position="397"/>
    </location>
</feature>
<evidence type="ECO:0000256" key="2">
    <source>
        <dbReference type="SAM" id="Phobius"/>
    </source>
</evidence>
<dbReference type="Pfam" id="PF17802">
    <property type="entry name" value="SpaA"/>
    <property type="match status" value="1"/>
</dbReference>
<comment type="caution">
    <text evidence="6">The sequence shown here is derived from an EMBL/GenBank/DDBJ whole genome shotgun (WGS) entry which is preliminary data.</text>
</comment>
<sequence>MKKKWLLFLAAALMALPFLGKAATVQAAPASSDDIQVVLHKRVFREARIVDEQNPWSYENDGLAKENDPLSFGLNGANFVVYDLSDRLAEDLEAAKGTGKSQADVKAELVEEFRKLGRRQSLEYAADNNLRNVTPTGSGKTGYDSELDENGIARFDMPTYTSDGQMAAYLLLETHVDKDTLLNVDMYKRALPIVVITPFANPSDQTKLLDTIHVYSKNIGYVRDPYFFKYGKNADGTEVPLQGATFAITRYENGQKLYLSMSPVTDLRNEWITSSDPLNDSRVDKFVSDERGLVDSGQRFLPSGTFYFEELTSVSGYINDLTPTSVKIEIPEEWYDENGNFNYVTINGQNLLEAESGIVPEEAIALAMPRIYNSQASTTTAATPTTPTTPSKSSPSGILPSMSDAQAWLLAIIGLVVMVGSWFIIRRRVQNKAAN</sequence>
<keyword evidence="2" id="KW-0812">Transmembrane</keyword>
<dbReference type="Gene3D" id="2.60.40.10">
    <property type="entry name" value="Immunoglobulins"/>
    <property type="match status" value="2"/>
</dbReference>
<dbReference type="InterPro" id="IPR041033">
    <property type="entry name" value="SpaA_PFL_dom_1"/>
</dbReference>
<feature type="compositionally biased region" description="Low complexity" evidence="1">
    <location>
        <begin position="377"/>
        <end position="396"/>
    </location>
</feature>
<keyword evidence="2" id="KW-0472">Membrane</keyword>
<feature type="chain" id="PRO_5046400862" evidence="3">
    <location>
        <begin position="23"/>
        <end position="435"/>
    </location>
</feature>
<evidence type="ECO:0000259" key="4">
    <source>
        <dbReference type="Pfam" id="PF16555"/>
    </source>
</evidence>
<keyword evidence="7" id="KW-1185">Reference proteome</keyword>
<dbReference type="Proteomes" id="UP001597196">
    <property type="component" value="Unassembled WGS sequence"/>
</dbReference>
<name>A0ABW4CJH0_9LACO</name>
<evidence type="ECO:0000259" key="5">
    <source>
        <dbReference type="Pfam" id="PF17802"/>
    </source>
</evidence>
<protein>
    <submittedName>
        <fullName evidence="6">Pilin N-terminal domain-containing protein</fullName>
    </submittedName>
</protein>
<feature type="transmembrane region" description="Helical" evidence="2">
    <location>
        <begin position="405"/>
        <end position="425"/>
    </location>
</feature>
<dbReference type="RefSeq" id="WP_203626525.1">
    <property type="nucleotide sequence ID" value="NZ_BOLQ01000005.1"/>
</dbReference>
<feature type="domain" description="Gram-positive pilin subunit D1 N-terminal" evidence="4">
    <location>
        <begin position="33"/>
        <end position="218"/>
    </location>
</feature>
<evidence type="ECO:0000313" key="7">
    <source>
        <dbReference type="Proteomes" id="UP001597196"/>
    </source>
</evidence>
<feature type="signal peptide" evidence="3">
    <location>
        <begin position="1"/>
        <end position="22"/>
    </location>
</feature>
<evidence type="ECO:0000313" key="6">
    <source>
        <dbReference type="EMBL" id="MFD1430076.1"/>
    </source>
</evidence>
<dbReference type="Pfam" id="PF16555">
    <property type="entry name" value="GramPos_pilinD1"/>
    <property type="match status" value="1"/>
</dbReference>